<keyword evidence="3" id="KW-1185">Reference proteome</keyword>
<accession>A0A7T7XKN8</accession>
<dbReference type="InterPro" id="IPR011990">
    <property type="entry name" value="TPR-like_helical_dom_sf"/>
</dbReference>
<dbReference type="AlphaFoldDB" id="A0A7T7XKN8"/>
<evidence type="ECO:0000313" key="3">
    <source>
        <dbReference type="Proteomes" id="UP000595917"/>
    </source>
</evidence>
<feature type="domain" description="DUF5107" evidence="1">
    <location>
        <begin position="53"/>
        <end position="234"/>
    </location>
</feature>
<sequence>MAAYVSALTIPGAPLEGENPLPVFRELSHASNVQDDGTLEPDELEGFGRETAARVLPYTMQDRYTRSRRMLTLKTIVLENGLLRAVFLPEYGGRLYSLTEVKTGRELLFTNPVFQPANLALRNAWFSGGIEWNISQKGHTFTTCDSVFFALLKDETGTDFLRMYEYERQKKLFWQIDFHLPEGSAYLQAHVRIVNDRDTATPMYWWTNIAVPETERTRVFSASAETVFQNKEASFRWMTEHNIEMNSANFRAAPVFFGHAELPYLTNGQGRHADFDVSYPMRYNRSNEYFFKNPAGLASPWEAAVQDDGFVFFERSTQPLRYRKMFCWGAHRGGRRWEDYLARPGEGAYVEIQAGLAPTQVHGMVMPENSVIEFTQIFGGFTCADPDRCHDEWTKSKVFIESEIDERLPAREVLAADSRLRSMAELPAERLLHHGSGWGALEENRRRYAGDKAIPKGFVFPETTLGERQMPWLLLLREGRLPDLDANTLPSSWMVDNAWQQLLEAAADTGSPAALLHLGVMQYENGAHEHGKNLWLKAADLFPHPVIYRNLACVCLQHGDPGRAAEWMGRSSAAEQGRLDRAFAEEYLMLLIEAGRFGEAWHFYEDLPETLRGHEYIRILAGQAAIEVGAYDYLRTLFSHEFAAIREGESILTDLWFRWQAVELAGQRGVPYDAALLEEVRRTLKPPEIIDLRMNTNI</sequence>
<reference evidence="2" key="1">
    <citation type="submission" date="2021-01" db="EMBL/GenBank/DDBJ databases">
        <title>Description of Breznakiella homolactica.</title>
        <authorList>
            <person name="Song Y."/>
            <person name="Brune A."/>
        </authorList>
    </citation>
    <scope>NUCLEOTIDE SEQUENCE</scope>
    <source>
        <strain evidence="2">RmG30</strain>
    </source>
</reference>
<dbReference type="RefSeq" id="WP_215625417.1">
    <property type="nucleotide sequence ID" value="NZ_CP067089.2"/>
</dbReference>
<evidence type="ECO:0000259" key="1">
    <source>
        <dbReference type="Pfam" id="PF17128"/>
    </source>
</evidence>
<proteinExistence type="predicted"/>
<dbReference type="Gene3D" id="1.25.40.10">
    <property type="entry name" value="Tetratricopeptide repeat domain"/>
    <property type="match status" value="1"/>
</dbReference>
<dbReference type="InterPro" id="IPR033396">
    <property type="entry name" value="DUF5107"/>
</dbReference>
<dbReference type="Proteomes" id="UP000595917">
    <property type="component" value="Chromosome"/>
</dbReference>
<evidence type="ECO:0000313" key="2">
    <source>
        <dbReference type="EMBL" id="QQO08111.1"/>
    </source>
</evidence>
<dbReference type="EMBL" id="CP067089">
    <property type="protein sequence ID" value="QQO08111.1"/>
    <property type="molecule type" value="Genomic_DNA"/>
</dbReference>
<gene>
    <name evidence="2" type="ORF">JFL75_14330</name>
</gene>
<organism evidence="2 3">
    <name type="scientific">Breznakiella homolactica</name>
    <dbReference type="NCBI Taxonomy" id="2798577"/>
    <lineage>
        <taxon>Bacteria</taxon>
        <taxon>Pseudomonadati</taxon>
        <taxon>Spirochaetota</taxon>
        <taxon>Spirochaetia</taxon>
        <taxon>Spirochaetales</taxon>
        <taxon>Breznakiellaceae</taxon>
        <taxon>Breznakiella</taxon>
    </lineage>
</organism>
<protein>
    <submittedName>
        <fullName evidence="2">DUF5107 domain-containing protein</fullName>
    </submittedName>
</protein>
<name>A0A7T7XKN8_9SPIR</name>
<dbReference type="KEGG" id="bhc:JFL75_14330"/>
<dbReference type="SUPFAM" id="SSF81901">
    <property type="entry name" value="HCP-like"/>
    <property type="match status" value="1"/>
</dbReference>
<dbReference type="Pfam" id="PF17128">
    <property type="entry name" value="DUF5107"/>
    <property type="match status" value="1"/>
</dbReference>